<protein>
    <submittedName>
        <fullName evidence="3">Uncharacterized protein</fullName>
    </submittedName>
</protein>
<name>A0A0G4HSE7_9ALVE</name>
<feature type="compositionally biased region" description="Acidic residues" evidence="1">
    <location>
        <begin position="291"/>
        <end position="314"/>
    </location>
</feature>
<gene>
    <name evidence="3" type="ORF">Cvel_1309</name>
</gene>
<feature type="transmembrane region" description="Helical" evidence="2">
    <location>
        <begin position="78"/>
        <end position="96"/>
    </location>
</feature>
<evidence type="ECO:0000256" key="1">
    <source>
        <dbReference type="SAM" id="MobiDB-lite"/>
    </source>
</evidence>
<keyword evidence="2" id="KW-1133">Transmembrane helix</keyword>
<keyword evidence="2" id="KW-0472">Membrane</keyword>
<accession>A0A0G4HSE7</accession>
<feature type="transmembrane region" description="Helical" evidence="2">
    <location>
        <begin position="45"/>
        <end position="66"/>
    </location>
</feature>
<feature type="region of interest" description="Disordered" evidence="1">
    <location>
        <begin position="216"/>
        <end position="266"/>
    </location>
</feature>
<sequence length="448" mass="49914">MVLARLSYTEFFEWLLPLILAVSILLFLDMFSFPRRPVMRILFTWVLKIFSFVGFAANAFVGVELIESTDGVTRSAGIGMFTFCILLILPLMLCALENDELKKDVRVILFYPALVGKPLMIIIEFLFYPFWQASTYNMIIAILAVFTTAVSLIFGFFEVLGLISLDEWGQKAREHLASGGGCMGDCVKDLRARSRRMSRRFSTHLSIRMASLSRNASESVAHNRSPGTAEKTVTPKPPDDMSCMVLFDPDPDPTQEEEVKVEGQHRRKSISFHIDTLDVEVAALFPLPAIQEEEEEAKGDGKIEEEEADDEAEIPSEGLQRSSHSFDDLEPGLPLDVTTAKRLCATMPKLPLIAPRGLGFSCIPPTSSHQTQTEKEVLGSGRKEREHKKNEAVAYSPASDPVLQHDTEKGKGTPVPTQKKEKQQEDNLDAVPREPMAEILPAVGRTAR</sequence>
<feature type="compositionally biased region" description="Basic and acidic residues" evidence="1">
    <location>
        <begin position="372"/>
        <end position="391"/>
    </location>
</feature>
<dbReference type="AlphaFoldDB" id="A0A0G4HSE7"/>
<reference evidence="3" key="1">
    <citation type="submission" date="2014-11" db="EMBL/GenBank/DDBJ databases">
        <authorList>
            <person name="Otto D Thomas"/>
            <person name="Naeem Raeece"/>
        </authorList>
    </citation>
    <scope>NUCLEOTIDE SEQUENCE</scope>
</reference>
<dbReference type="EMBL" id="CDMZ01003668">
    <property type="protein sequence ID" value="CEM47195.1"/>
    <property type="molecule type" value="Genomic_DNA"/>
</dbReference>
<dbReference type="VEuPathDB" id="CryptoDB:Cvel_1309"/>
<feature type="transmembrane region" description="Helical" evidence="2">
    <location>
        <begin position="108"/>
        <end position="130"/>
    </location>
</feature>
<evidence type="ECO:0000256" key="2">
    <source>
        <dbReference type="SAM" id="Phobius"/>
    </source>
</evidence>
<feature type="transmembrane region" description="Helical" evidence="2">
    <location>
        <begin position="136"/>
        <end position="163"/>
    </location>
</feature>
<feature type="transmembrane region" description="Helical" evidence="2">
    <location>
        <begin position="14"/>
        <end position="33"/>
    </location>
</feature>
<feature type="region of interest" description="Disordered" evidence="1">
    <location>
        <begin position="363"/>
        <end position="448"/>
    </location>
</feature>
<feature type="compositionally biased region" description="Polar residues" evidence="1">
    <location>
        <begin position="216"/>
        <end position="226"/>
    </location>
</feature>
<keyword evidence="2" id="KW-0812">Transmembrane</keyword>
<feature type="compositionally biased region" description="Basic and acidic residues" evidence="1">
    <location>
        <begin position="418"/>
        <end position="436"/>
    </location>
</feature>
<proteinExistence type="predicted"/>
<organism evidence="3">
    <name type="scientific">Chromera velia CCMP2878</name>
    <dbReference type="NCBI Taxonomy" id="1169474"/>
    <lineage>
        <taxon>Eukaryota</taxon>
        <taxon>Sar</taxon>
        <taxon>Alveolata</taxon>
        <taxon>Colpodellida</taxon>
        <taxon>Chromeraceae</taxon>
        <taxon>Chromera</taxon>
    </lineage>
</organism>
<evidence type="ECO:0000313" key="3">
    <source>
        <dbReference type="EMBL" id="CEM47195.1"/>
    </source>
</evidence>
<feature type="region of interest" description="Disordered" evidence="1">
    <location>
        <begin position="289"/>
        <end position="333"/>
    </location>
</feature>